<dbReference type="Gene3D" id="1.25.40.430">
    <property type="match status" value="1"/>
</dbReference>
<comment type="caution">
    <text evidence="3">The sequence shown here is derived from an EMBL/GenBank/DDBJ whole genome shotgun (WGS) entry which is preliminary data.</text>
</comment>
<dbReference type="GO" id="GO:0051754">
    <property type="term" value="P:meiotic sister chromatid cohesion, centromeric"/>
    <property type="evidence" value="ECO:0007669"/>
    <property type="project" value="TreeGrafter"/>
</dbReference>
<evidence type="ECO:0000313" key="4">
    <source>
        <dbReference type="Proteomes" id="UP001206595"/>
    </source>
</evidence>
<dbReference type="RefSeq" id="XP_051443358.1">
    <property type="nucleotide sequence ID" value="XM_051590073.1"/>
</dbReference>
<feature type="compositionally biased region" description="Basic residues" evidence="1">
    <location>
        <begin position="531"/>
        <end position="540"/>
    </location>
</feature>
<proteinExistence type="predicted"/>
<dbReference type="InterPro" id="IPR013212">
    <property type="entry name" value="Mad3/Bub1_I"/>
</dbReference>
<dbReference type="PANTHER" id="PTHR14030:SF4">
    <property type="entry name" value="BUB1 KINASE, ISOFORM A-RELATED"/>
    <property type="match status" value="1"/>
</dbReference>
<dbReference type="GO" id="GO:0004672">
    <property type="term" value="F:protein kinase activity"/>
    <property type="evidence" value="ECO:0007669"/>
    <property type="project" value="TreeGrafter"/>
</dbReference>
<reference evidence="3" key="2">
    <citation type="journal article" date="2022" name="Proc. Natl. Acad. Sci. U.S.A.">
        <title>Diploid-dominant life cycles characterize the early evolution of Fungi.</title>
        <authorList>
            <person name="Amses K.R."/>
            <person name="Simmons D.R."/>
            <person name="Longcore J.E."/>
            <person name="Mondo S.J."/>
            <person name="Seto K."/>
            <person name="Jeronimo G.H."/>
            <person name="Bonds A.E."/>
            <person name="Quandt C.A."/>
            <person name="Davis W.J."/>
            <person name="Chang Y."/>
            <person name="Federici B.A."/>
            <person name="Kuo A."/>
            <person name="LaButti K."/>
            <person name="Pangilinan J."/>
            <person name="Andreopoulos W."/>
            <person name="Tritt A."/>
            <person name="Riley R."/>
            <person name="Hundley H."/>
            <person name="Johnson J."/>
            <person name="Lipzen A."/>
            <person name="Barry K."/>
            <person name="Lang B.F."/>
            <person name="Cuomo C.A."/>
            <person name="Buchler N.E."/>
            <person name="Grigoriev I.V."/>
            <person name="Spatafora J.W."/>
            <person name="Stajich J.E."/>
            <person name="James T.Y."/>
        </authorList>
    </citation>
    <scope>NUCLEOTIDE SEQUENCE</scope>
    <source>
        <strain evidence="3">AG</strain>
    </source>
</reference>
<evidence type="ECO:0000259" key="2">
    <source>
        <dbReference type="PROSITE" id="PS51489"/>
    </source>
</evidence>
<dbReference type="PROSITE" id="PS51489">
    <property type="entry name" value="BUB1_N"/>
    <property type="match status" value="1"/>
</dbReference>
<dbReference type="GO" id="GO:0032991">
    <property type="term" value="C:protein-containing complex"/>
    <property type="evidence" value="ECO:0007669"/>
    <property type="project" value="UniProtKB-ARBA"/>
</dbReference>
<feature type="compositionally biased region" description="Low complexity" evidence="1">
    <location>
        <begin position="326"/>
        <end position="346"/>
    </location>
</feature>
<dbReference type="Proteomes" id="UP001206595">
    <property type="component" value="Unassembled WGS sequence"/>
</dbReference>
<feature type="region of interest" description="Disordered" evidence="1">
    <location>
        <begin position="315"/>
        <end position="346"/>
    </location>
</feature>
<dbReference type="SMART" id="SM00777">
    <property type="entry name" value="Mad3_BUB1_I"/>
    <property type="match status" value="1"/>
</dbReference>
<dbReference type="GO" id="GO:0007094">
    <property type="term" value="P:mitotic spindle assembly checkpoint signaling"/>
    <property type="evidence" value="ECO:0007669"/>
    <property type="project" value="InterPro"/>
</dbReference>
<dbReference type="AlphaFoldDB" id="A0AAD5HCX5"/>
<feature type="region of interest" description="Disordered" evidence="1">
    <location>
        <begin position="203"/>
        <end position="222"/>
    </location>
</feature>
<dbReference type="GeneID" id="75915417"/>
<dbReference type="InterPro" id="IPR015661">
    <property type="entry name" value="Bub1/Mad3"/>
</dbReference>
<evidence type="ECO:0000256" key="1">
    <source>
        <dbReference type="SAM" id="MobiDB-lite"/>
    </source>
</evidence>
<feature type="region of interest" description="Disordered" evidence="1">
    <location>
        <begin position="473"/>
        <end position="540"/>
    </location>
</feature>
<dbReference type="Pfam" id="PF08311">
    <property type="entry name" value="Mad3_BUB1_I"/>
    <property type="match status" value="1"/>
</dbReference>
<protein>
    <recommendedName>
        <fullName evidence="2">BUB1 N-terminal domain-containing protein</fullName>
    </recommendedName>
</protein>
<dbReference type="PANTHER" id="PTHR14030">
    <property type="entry name" value="MITOTIC CHECKPOINT SERINE/THREONINE-PROTEIN KINASE BUB1"/>
    <property type="match status" value="1"/>
</dbReference>
<sequence length="540" mass="61202">MPEDNYAMSETERRVLLDSIPEFSAFESHKENITQKRQGRKAMELAHLFAMNDHDRIKHLEEQRTVFHTAVEHLDELDDPLEPYLVYIDFIEACHTQGPNSELVEVLEEATRRFEQDEMYQHDIRYLICWTKFARLAEDWQAIFKFLADHGIGLTHARYYEEYAQIQEENKRYDDALATYRQGIAKNARPVARLKRHFEDAKVRIQQKREGDSGQRSRSVLGEKSVSALGNAGIRPPSLHDALDMSAPREKFSVFVQSDNTSSGSSSISSPAASQKLASDVYRRKENVLEKSMFKGSILPQKTTSKPSPAKFAVFRDDMGTDNDTSQSSASPQAKGSSSSDHDAAALNNHADGASFAYYMGSRSISSSIPNSSDRFMEWFSSVKSTIIRSEDSRGKPEWVAAMRSNDNENGSEMSFEEMRTLHPKYKLNMAPSTSFDTDFEEKPVTPDSPTIETKAAMKIVGELWTTAVPDFDEDSMDLDDRPRRPVLNTISDENGDARLPLGEVRTPTRRPLSIVDHRSPLDERLFGSPSKRRHIDSKP</sequence>
<organism evidence="3 4">
    <name type="scientific">Umbelopsis ramanniana AG</name>
    <dbReference type="NCBI Taxonomy" id="1314678"/>
    <lineage>
        <taxon>Eukaryota</taxon>
        <taxon>Fungi</taxon>
        <taxon>Fungi incertae sedis</taxon>
        <taxon>Mucoromycota</taxon>
        <taxon>Mucoromycotina</taxon>
        <taxon>Umbelopsidomycetes</taxon>
        <taxon>Umbelopsidales</taxon>
        <taxon>Umbelopsidaceae</taxon>
        <taxon>Umbelopsis</taxon>
    </lineage>
</organism>
<feature type="region of interest" description="Disordered" evidence="1">
    <location>
        <begin position="258"/>
        <end position="277"/>
    </location>
</feature>
<keyword evidence="4" id="KW-1185">Reference proteome</keyword>
<accession>A0AAD5HCX5</accession>
<evidence type="ECO:0000313" key="3">
    <source>
        <dbReference type="EMBL" id="KAI8578354.1"/>
    </source>
</evidence>
<feature type="compositionally biased region" description="Basic and acidic residues" evidence="1">
    <location>
        <begin position="203"/>
        <end position="215"/>
    </location>
</feature>
<feature type="compositionally biased region" description="Basic and acidic residues" evidence="1">
    <location>
        <begin position="516"/>
        <end position="526"/>
    </location>
</feature>
<reference evidence="3" key="1">
    <citation type="submission" date="2021-06" db="EMBL/GenBank/DDBJ databases">
        <authorList>
            <consortium name="DOE Joint Genome Institute"/>
            <person name="Mondo S.J."/>
            <person name="Amses K.R."/>
            <person name="Simmons D.R."/>
            <person name="Longcore J.E."/>
            <person name="Seto K."/>
            <person name="Alves G.H."/>
            <person name="Bonds A.E."/>
            <person name="Quandt C.A."/>
            <person name="Davis W.J."/>
            <person name="Chang Y."/>
            <person name="Letcher P.M."/>
            <person name="Powell M.J."/>
            <person name="Kuo A."/>
            <person name="Labutti K."/>
            <person name="Pangilinan J."/>
            <person name="Andreopoulos W."/>
            <person name="Tritt A."/>
            <person name="Riley R."/>
            <person name="Hundley H."/>
            <person name="Johnson J."/>
            <person name="Lipzen A."/>
            <person name="Barry K."/>
            <person name="Berbee M.L."/>
            <person name="Buchler N.E."/>
            <person name="Grigoriev I.V."/>
            <person name="Spatafora J.W."/>
            <person name="Stajich J.E."/>
            <person name="James T.Y."/>
        </authorList>
    </citation>
    <scope>NUCLEOTIDE SEQUENCE</scope>
    <source>
        <strain evidence="3">AG</strain>
    </source>
</reference>
<feature type="compositionally biased region" description="Low complexity" evidence="1">
    <location>
        <begin position="258"/>
        <end position="274"/>
    </location>
</feature>
<dbReference type="EMBL" id="MU620930">
    <property type="protein sequence ID" value="KAI8578354.1"/>
    <property type="molecule type" value="Genomic_DNA"/>
</dbReference>
<feature type="domain" description="BUB1 N-terminal" evidence="2">
    <location>
        <begin position="67"/>
        <end position="225"/>
    </location>
</feature>
<name>A0AAD5HCX5_UMBRA</name>
<gene>
    <name evidence="3" type="ORF">K450DRAFT_247511</name>
</gene>